<reference evidence="9 10" key="1">
    <citation type="journal article" date="2017" name="Int. J. Syst. Evol. Microbiol.">
        <title>Jeotgalibaca porci sp. nov. and Jeotgalibaca arthritidis sp. nov., isolated from pigs, and emended description of the genus Jeotgalibaca.</title>
        <authorList>
            <person name="Zamora L."/>
            <person name="Perez-Sancho M."/>
            <person name="Dominguez L."/>
            <person name="Fernandez-Garayzabal J.F."/>
            <person name="Vela A.I."/>
        </authorList>
    </citation>
    <scope>NUCLEOTIDE SEQUENCE [LARGE SCALE GENOMIC DNA]</scope>
    <source>
        <strain evidence="9 10">CECT 9157</strain>
    </source>
</reference>
<dbReference type="AlphaFoldDB" id="A0A6G7K9N8"/>
<evidence type="ECO:0000256" key="7">
    <source>
        <dbReference type="SAM" id="MobiDB-lite"/>
    </source>
</evidence>
<evidence type="ECO:0000313" key="9">
    <source>
        <dbReference type="EMBL" id="QII81968.1"/>
    </source>
</evidence>
<keyword evidence="6" id="KW-1006">Bacterial flagellum protein export</keyword>
<evidence type="ECO:0000256" key="2">
    <source>
        <dbReference type="ARBA" id="ARBA00006602"/>
    </source>
</evidence>
<keyword evidence="5" id="KW-0653">Protein transport</keyword>
<dbReference type="PANTHER" id="PTHR34982:SF1">
    <property type="entry name" value="FLAGELLAR ASSEMBLY PROTEIN FLIH"/>
    <property type="match status" value="1"/>
</dbReference>
<keyword evidence="10" id="KW-1185">Reference proteome</keyword>
<dbReference type="GO" id="GO:0005829">
    <property type="term" value="C:cytosol"/>
    <property type="evidence" value="ECO:0007669"/>
    <property type="project" value="TreeGrafter"/>
</dbReference>
<dbReference type="InterPro" id="IPR051472">
    <property type="entry name" value="T3SS_Stator/FliH"/>
</dbReference>
<dbReference type="GO" id="GO:0015031">
    <property type="term" value="P:protein transport"/>
    <property type="evidence" value="ECO:0007669"/>
    <property type="project" value="UniProtKB-KW"/>
</dbReference>
<evidence type="ECO:0000256" key="4">
    <source>
        <dbReference type="ARBA" id="ARBA00022795"/>
    </source>
</evidence>
<keyword evidence="4" id="KW-1005">Bacterial flagellum biogenesis</keyword>
<comment type="similarity">
    <text evidence="2">Belongs to the FliH family.</text>
</comment>
<organism evidence="9 10">
    <name type="scientific">Jeotgalibaca arthritidis</name>
    <dbReference type="NCBI Taxonomy" id="1868794"/>
    <lineage>
        <taxon>Bacteria</taxon>
        <taxon>Bacillati</taxon>
        <taxon>Bacillota</taxon>
        <taxon>Bacilli</taxon>
        <taxon>Lactobacillales</taxon>
        <taxon>Carnobacteriaceae</taxon>
        <taxon>Jeotgalibaca</taxon>
    </lineage>
</organism>
<comment type="function">
    <text evidence="1">Needed for flagellar regrowth and assembly.</text>
</comment>
<evidence type="ECO:0000256" key="1">
    <source>
        <dbReference type="ARBA" id="ARBA00003041"/>
    </source>
</evidence>
<proteinExistence type="inferred from homology"/>
<sequence>MLSSHKIIKAGTQASHPSERAAVTTNWQPKSSEFLLDDIEELNDMQFQEERHRIEELIREKESEKQAILTEAKLEAEVIKARATEEGYQVGEQKGLQEGFKAGFQQAMVAATEESESIKAHAKQVLADATAEAQQFYEEKRQDIIALAAQMAEKIIHETIDASDNKIIDLVTPILTRMDQESSFITISVRPESQDQMKTHIKDLEVTYPLFRFVVFADPALEKNGCVIESSHAIIDLQIKQQLEAMVADLKEL</sequence>
<evidence type="ECO:0000256" key="6">
    <source>
        <dbReference type="ARBA" id="ARBA00023225"/>
    </source>
</evidence>
<dbReference type="Proteomes" id="UP000501451">
    <property type="component" value="Chromosome"/>
</dbReference>
<dbReference type="KEGG" id="jar:G7057_05555"/>
<protein>
    <recommendedName>
        <fullName evidence="8">Flagellar assembly protein FliH/Type III secretion system HrpE domain-containing protein</fullName>
    </recommendedName>
</protein>
<dbReference type="PANTHER" id="PTHR34982">
    <property type="entry name" value="YOP PROTEINS TRANSLOCATION PROTEIN L"/>
    <property type="match status" value="1"/>
</dbReference>
<dbReference type="InterPro" id="IPR018035">
    <property type="entry name" value="Flagellar_FliH/T3SS_HrpE"/>
</dbReference>
<dbReference type="RefSeq" id="WP_166161912.1">
    <property type="nucleotide sequence ID" value="NZ_CP049740.1"/>
</dbReference>
<gene>
    <name evidence="9" type="ORF">G7057_05555</name>
</gene>
<keyword evidence="3" id="KW-0813">Transport</keyword>
<evidence type="ECO:0000313" key="10">
    <source>
        <dbReference type="Proteomes" id="UP000501451"/>
    </source>
</evidence>
<evidence type="ECO:0000256" key="5">
    <source>
        <dbReference type="ARBA" id="ARBA00022927"/>
    </source>
</evidence>
<accession>A0A6G7K9N8</accession>
<evidence type="ECO:0000256" key="3">
    <source>
        <dbReference type="ARBA" id="ARBA00022448"/>
    </source>
</evidence>
<evidence type="ECO:0000259" key="8">
    <source>
        <dbReference type="Pfam" id="PF02108"/>
    </source>
</evidence>
<dbReference type="GO" id="GO:0044781">
    <property type="term" value="P:bacterial-type flagellum organization"/>
    <property type="evidence" value="ECO:0007669"/>
    <property type="project" value="UniProtKB-KW"/>
</dbReference>
<dbReference type="Pfam" id="PF02108">
    <property type="entry name" value="FliH"/>
    <property type="match status" value="1"/>
</dbReference>
<feature type="region of interest" description="Disordered" evidence="7">
    <location>
        <begin position="1"/>
        <end position="24"/>
    </location>
</feature>
<dbReference type="EMBL" id="CP049740">
    <property type="protein sequence ID" value="QII81968.1"/>
    <property type="molecule type" value="Genomic_DNA"/>
</dbReference>
<feature type="domain" description="Flagellar assembly protein FliH/Type III secretion system HrpE" evidence="8">
    <location>
        <begin position="118"/>
        <end position="244"/>
    </location>
</feature>
<name>A0A6G7K9N8_9LACT</name>